<dbReference type="Proteomes" id="UP000078046">
    <property type="component" value="Unassembled WGS sequence"/>
</dbReference>
<accession>A0A177BEX1</accession>
<dbReference type="EMBL" id="LWCA01000004">
    <property type="protein sequence ID" value="OAF72121.1"/>
    <property type="molecule type" value="Genomic_DNA"/>
</dbReference>
<protein>
    <recommendedName>
        <fullName evidence="3">Bestrophin homolog</fullName>
    </recommendedName>
</protein>
<reference evidence="1 2" key="1">
    <citation type="submission" date="2016-04" db="EMBL/GenBank/DDBJ databases">
        <title>The genome of Intoshia linei affirms orthonectids as highly simplified spiralians.</title>
        <authorList>
            <person name="Mikhailov K.V."/>
            <person name="Slusarev G.S."/>
            <person name="Nikitin M.A."/>
            <person name="Logacheva M.D."/>
            <person name="Penin A."/>
            <person name="Aleoshin V."/>
            <person name="Panchin Y.V."/>
        </authorList>
    </citation>
    <scope>NUCLEOTIDE SEQUENCE [LARGE SCALE GENOMIC DNA]</scope>
    <source>
        <strain evidence="1">Intl2013</strain>
        <tissue evidence="1">Whole animal</tissue>
    </source>
</reference>
<organism evidence="1 2">
    <name type="scientific">Intoshia linei</name>
    <dbReference type="NCBI Taxonomy" id="1819745"/>
    <lineage>
        <taxon>Eukaryota</taxon>
        <taxon>Metazoa</taxon>
        <taxon>Spiralia</taxon>
        <taxon>Lophotrochozoa</taxon>
        <taxon>Mesozoa</taxon>
        <taxon>Orthonectida</taxon>
        <taxon>Rhopaluridae</taxon>
        <taxon>Intoshia</taxon>
    </lineage>
</organism>
<keyword evidence="2" id="KW-1185">Reference proteome</keyword>
<comment type="caution">
    <text evidence="1">The sequence shown here is derived from an EMBL/GenBank/DDBJ whole genome shotgun (WGS) entry which is preliminary data.</text>
</comment>
<dbReference type="AlphaFoldDB" id="A0A177BEX1"/>
<gene>
    <name evidence="1" type="ORF">A3Q56_00116</name>
</gene>
<evidence type="ECO:0000313" key="2">
    <source>
        <dbReference type="Proteomes" id="UP000078046"/>
    </source>
</evidence>
<evidence type="ECO:0000313" key="1">
    <source>
        <dbReference type="EMBL" id="OAF72121.1"/>
    </source>
</evidence>
<name>A0A177BEX1_9BILA</name>
<sequence>MSNDIKSLILFIIYGYLTSWIDCFSPIRASENDGEMIKIWNILKTINLTISRIVEFSLKKFMLHQDYFEANMDEFQQGSAVNDTAE</sequence>
<evidence type="ECO:0008006" key="3">
    <source>
        <dbReference type="Google" id="ProtNLM"/>
    </source>
</evidence>
<proteinExistence type="predicted"/>